<evidence type="ECO:0000313" key="2">
    <source>
        <dbReference type="EMBL" id="OCH86145.1"/>
    </source>
</evidence>
<organism evidence="2 3">
    <name type="scientific">Obba rivulosa</name>
    <dbReference type="NCBI Taxonomy" id="1052685"/>
    <lineage>
        <taxon>Eukaryota</taxon>
        <taxon>Fungi</taxon>
        <taxon>Dikarya</taxon>
        <taxon>Basidiomycota</taxon>
        <taxon>Agaricomycotina</taxon>
        <taxon>Agaricomycetes</taxon>
        <taxon>Polyporales</taxon>
        <taxon>Gelatoporiaceae</taxon>
        <taxon>Obba</taxon>
    </lineage>
</organism>
<keyword evidence="1" id="KW-0472">Membrane</keyword>
<feature type="transmembrane region" description="Helical" evidence="1">
    <location>
        <begin position="237"/>
        <end position="257"/>
    </location>
</feature>
<dbReference type="OrthoDB" id="2753342at2759"/>
<protein>
    <submittedName>
        <fullName evidence="2">Uncharacterized protein</fullName>
    </submittedName>
</protein>
<feature type="transmembrane region" description="Helical" evidence="1">
    <location>
        <begin position="211"/>
        <end position="231"/>
    </location>
</feature>
<reference evidence="2 3" key="1">
    <citation type="submission" date="2016-07" db="EMBL/GenBank/DDBJ databases">
        <title>Draft genome of the white-rot fungus Obba rivulosa 3A-2.</title>
        <authorList>
            <consortium name="DOE Joint Genome Institute"/>
            <person name="Miettinen O."/>
            <person name="Riley R."/>
            <person name="Acob R."/>
            <person name="Barry K."/>
            <person name="Cullen D."/>
            <person name="De Vries R."/>
            <person name="Hainaut M."/>
            <person name="Hatakka A."/>
            <person name="Henrissat B."/>
            <person name="Hilden K."/>
            <person name="Kuo R."/>
            <person name="Labutti K."/>
            <person name="Lipzen A."/>
            <person name="Makela M.R."/>
            <person name="Sandor L."/>
            <person name="Spatafora J.W."/>
            <person name="Grigoriev I.V."/>
            <person name="Hibbett D.S."/>
        </authorList>
    </citation>
    <scope>NUCLEOTIDE SEQUENCE [LARGE SCALE GENOMIC DNA]</scope>
    <source>
        <strain evidence="2 3">3A-2</strain>
    </source>
</reference>
<feature type="transmembrane region" description="Helical" evidence="1">
    <location>
        <begin position="44"/>
        <end position="64"/>
    </location>
</feature>
<feature type="transmembrane region" description="Helical" evidence="1">
    <location>
        <begin position="99"/>
        <end position="118"/>
    </location>
</feature>
<accession>A0A8E2AVI8</accession>
<proteinExistence type="predicted"/>
<dbReference type="Proteomes" id="UP000250043">
    <property type="component" value="Unassembled WGS sequence"/>
</dbReference>
<name>A0A8E2AVI8_9APHY</name>
<gene>
    <name evidence="2" type="ORF">OBBRIDRAFT_828485</name>
</gene>
<evidence type="ECO:0000313" key="3">
    <source>
        <dbReference type="Proteomes" id="UP000250043"/>
    </source>
</evidence>
<feature type="transmembrane region" description="Helical" evidence="1">
    <location>
        <begin position="169"/>
        <end position="190"/>
    </location>
</feature>
<keyword evidence="1" id="KW-0812">Transmembrane</keyword>
<dbReference type="EMBL" id="KV722542">
    <property type="protein sequence ID" value="OCH86145.1"/>
    <property type="molecule type" value="Genomic_DNA"/>
</dbReference>
<evidence type="ECO:0000256" key="1">
    <source>
        <dbReference type="SAM" id="Phobius"/>
    </source>
</evidence>
<feature type="transmembrane region" description="Helical" evidence="1">
    <location>
        <begin position="125"/>
        <end position="149"/>
    </location>
</feature>
<keyword evidence="3" id="KW-1185">Reference proteome</keyword>
<dbReference type="AlphaFoldDB" id="A0A8E2AVI8"/>
<keyword evidence="1" id="KW-1133">Transmembrane helix</keyword>
<sequence>MTITVPQAELFGTLLESMVYGANFISFLRCSHVLHVKYAEGRSMFPFFAAALAIFVLITMHLVVDWIRAMRAFTDSMAEPDAPALFFRTVNSLLDITKTAIYVAVTLIADLLIVYRTYLVWGRSYLAATIPFLLFIVDIAMSTWATWSLTQTRVSDDVLLANVTIRAKYFYAVTLSLNLLCTFLISYRIWSIHLLVGGTTLSDRLSRVVHILIESASCYSALLLVLIITSATGSPALFIVLNSTAPVIGVVFSAIIIGSLENEPSRTAADSVVSARPFSTVFDYSVHVRLGHAIHSDQHTGGRKSLSDSAISSIV</sequence>